<accession>A0A0A9AV35</accession>
<sequence length="19" mass="2209">MPQLVICQSRLMSLFLECP</sequence>
<organism evidence="1">
    <name type="scientific">Arundo donax</name>
    <name type="common">Giant reed</name>
    <name type="synonym">Donax arundinaceus</name>
    <dbReference type="NCBI Taxonomy" id="35708"/>
    <lineage>
        <taxon>Eukaryota</taxon>
        <taxon>Viridiplantae</taxon>
        <taxon>Streptophyta</taxon>
        <taxon>Embryophyta</taxon>
        <taxon>Tracheophyta</taxon>
        <taxon>Spermatophyta</taxon>
        <taxon>Magnoliopsida</taxon>
        <taxon>Liliopsida</taxon>
        <taxon>Poales</taxon>
        <taxon>Poaceae</taxon>
        <taxon>PACMAD clade</taxon>
        <taxon>Arundinoideae</taxon>
        <taxon>Arundineae</taxon>
        <taxon>Arundo</taxon>
    </lineage>
</organism>
<dbReference type="EMBL" id="GBRH01242311">
    <property type="protein sequence ID" value="JAD55584.1"/>
    <property type="molecule type" value="Transcribed_RNA"/>
</dbReference>
<reference evidence="1" key="1">
    <citation type="submission" date="2014-09" db="EMBL/GenBank/DDBJ databases">
        <authorList>
            <person name="Magalhaes I.L.F."/>
            <person name="Oliveira U."/>
            <person name="Santos F.R."/>
            <person name="Vidigal T.H.D.A."/>
            <person name="Brescovit A.D."/>
            <person name="Santos A.J."/>
        </authorList>
    </citation>
    <scope>NUCLEOTIDE SEQUENCE</scope>
    <source>
        <tissue evidence="1">Shoot tissue taken approximately 20 cm above the soil surface</tissue>
    </source>
</reference>
<dbReference type="AlphaFoldDB" id="A0A0A9AV35"/>
<proteinExistence type="predicted"/>
<reference evidence="1" key="2">
    <citation type="journal article" date="2015" name="Data Brief">
        <title>Shoot transcriptome of the giant reed, Arundo donax.</title>
        <authorList>
            <person name="Barrero R.A."/>
            <person name="Guerrero F.D."/>
            <person name="Moolhuijzen P."/>
            <person name="Goolsby J.A."/>
            <person name="Tidwell J."/>
            <person name="Bellgard S.E."/>
            <person name="Bellgard M.I."/>
        </authorList>
    </citation>
    <scope>NUCLEOTIDE SEQUENCE</scope>
    <source>
        <tissue evidence="1">Shoot tissue taken approximately 20 cm above the soil surface</tissue>
    </source>
</reference>
<evidence type="ECO:0000313" key="1">
    <source>
        <dbReference type="EMBL" id="JAD55584.1"/>
    </source>
</evidence>
<name>A0A0A9AV35_ARUDO</name>
<protein>
    <submittedName>
        <fullName evidence="1">Uncharacterized protein</fullName>
    </submittedName>
</protein>